<dbReference type="GO" id="GO:0050515">
    <property type="term" value="F:4-(cytidine 5'-diphospho)-2-C-methyl-D-erythritol kinase activity"/>
    <property type="evidence" value="ECO:0007669"/>
    <property type="project" value="UniProtKB-UniRule"/>
</dbReference>
<feature type="binding site" evidence="10">
    <location>
        <begin position="91"/>
        <end position="101"/>
    </location>
    <ligand>
        <name>ATP</name>
        <dbReference type="ChEBI" id="CHEBI:30616"/>
    </ligand>
</feature>
<dbReference type="GO" id="GO:0016114">
    <property type="term" value="P:terpenoid biosynthetic process"/>
    <property type="evidence" value="ECO:0007669"/>
    <property type="project" value="InterPro"/>
</dbReference>
<dbReference type="InterPro" id="IPR006204">
    <property type="entry name" value="GHMP_kinase_N_dom"/>
</dbReference>
<dbReference type="InterPro" id="IPR014721">
    <property type="entry name" value="Ribsml_uS5_D2-typ_fold_subgr"/>
</dbReference>
<dbReference type="EMBL" id="CP003984">
    <property type="protein sequence ID" value="AII86141.1"/>
    <property type="molecule type" value="Genomic_DNA"/>
</dbReference>
<evidence type="ECO:0000313" key="13">
    <source>
        <dbReference type="EMBL" id="AII86141.1"/>
    </source>
</evidence>
<dbReference type="PANTHER" id="PTHR43527">
    <property type="entry name" value="4-DIPHOSPHOCYTIDYL-2-C-METHYL-D-ERYTHRITOL KINASE, CHLOROPLASTIC"/>
    <property type="match status" value="1"/>
</dbReference>
<comment type="catalytic activity">
    <reaction evidence="10">
        <text>4-CDP-2-C-methyl-D-erythritol + ATP = 4-CDP-2-C-methyl-D-erythritol 2-phosphate + ADP + H(+)</text>
        <dbReference type="Rhea" id="RHEA:18437"/>
        <dbReference type="ChEBI" id="CHEBI:15378"/>
        <dbReference type="ChEBI" id="CHEBI:30616"/>
        <dbReference type="ChEBI" id="CHEBI:57823"/>
        <dbReference type="ChEBI" id="CHEBI:57919"/>
        <dbReference type="ChEBI" id="CHEBI:456216"/>
        <dbReference type="EC" id="2.7.1.148"/>
    </reaction>
</comment>
<dbReference type="Gene3D" id="3.30.230.10">
    <property type="match status" value="1"/>
</dbReference>
<dbReference type="InterPro" id="IPR036554">
    <property type="entry name" value="GHMP_kinase_C_sf"/>
</dbReference>
<dbReference type="GO" id="GO:0005524">
    <property type="term" value="F:ATP binding"/>
    <property type="evidence" value="ECO:0007669"/>
    <property type="project" value="UniProtKB-UniRule"/>
</dbReference>
<keyword evidence="8 10" id="KW-0414">Isoprene biosynthesis</keyword>
<name>A0AAN0VHJ0_9RHOB</name>
<dbReference type="HAMAP" id="MF_00061">
    <property type="entry name" value="IspE"/>
    <property type="match status" value="1"/>
</dbReference>
<dbReference type="EC" id="2.7.1.148" evidence="2 10"/>
<dbReference type="InterPro" id="IPR020568">
    <property type="entry name" value="Ribosomal_Su5_D2-typ_SF"/>
</dbReference>
<keyword evidence="4 10" id="KW-0808">Transferase</keyword>
<keyword evidence="14" id="KW-1185">Reference proteome</keyword>
<feature type="active site" evidence="10">
    <location>
        <position position="130"/>
    </location>
</feature>
<evidence type="ECO:0000256" key="8">
    <source>
        <dbReference type="ARBA" id="ARBA00023229"/>
    </source>
</evidence>
<dbReference type="Pfam" id="PF00288">
    <property type="entry name" value="GHMP_kinases_N"/>
    <property type="match status" value="1"/>
</dbReference>
<evidence type="ECO:0000313" key="14">
    <source>
        <dbReference type="Proteomes" id="UP000028680"/>
    </source>
</evidence>
<feature type="domain" description="GHMP kinase N-terminal" evidence="11">
    <location>
        <begin position="67"/>
        <end position="121"/>
    </location>
</feature>
<evidence type="ECO:0000256" key="7">
    <source>
        <dbReference type="ARBA" id="ARBA00022840"/>
    </source>
</evidence>
<dbReference type="KEGG" id="ptp:RCA23_c05820"/>
<evidence type="ECO:0000256" key="2">
    <source>
        <dbReference type="ARBA" id="ARBA00012052"/>
    </source>
</evidence>
<dbReference type="PIRSF" id="PIRSF010376">
    <property type="entry name" value="IspE"/>
    <property type="match status" value="1"/>
</dbReference>
<keyword evidence="6 10" id="KW-0418">Kinase</keyword>
<dbReference type="RefSeq" id="WP_044049016.1">
    <property type="nucleotide sequence ID" value="NZ_CP003984.1"/>
</dbReference>
<evidence type="ECO:0000259" key="11">
    <source>
        <dbReference type="Pfam" id="PF00288"/>
    </source>
</evidence>
<dbReference type="SUPFAM" id="SSF55060">
    <property type="entry name" value="GHMP Kinase, C-terminal domain"/>
    <property type="match status" value="1"/>
</dbReference>
<protein>
    <recommendedName>
        <fullName evidence="3 10">4-diphosphocytidyl-2-C-methyl-D-erythritol kinase</fullName>
        <shortName evidence="10">CMK</shortName>
        <ecNumber evidence="2 10">2.7.1.148</ecNumber>
    </recommendedName>
    <alternativeName>
        <fullName evidence="9 10">4-(cytidine-5'-diphospho)-2-C-methyl-D-erythritol kinase</fullName>
    </alternativeName>
</protein>
<gene>
    <name evidence="10 13" type="primary">ispE</name>
    <name evidence="13" type="ORF">RCA23_c05820</name>
</gene>
<dbReference type="PANTHER" id="PTHR43527:SF2">
    <property type="entry name" value="4-DIPHOSPHOCYTIDYL-2-C-METHYL-D-ERYTHRITOL KINASE, CHLOROPLASTIC"/>
    <property type="match status" value="1"/>
</dbReference>
<dbReference type="GO" id="GO:0019288">
    <property type="term" value="P:isopentenyl diphosphate biosynthetic process, methylerythritol 4-phosphate pathway"/>
    <property type="evidence" value="ECO:0007669"/>
    <property type="project" value="UniProtKB-UniRule"/>
</dbReference>
<feature type="domain" description="GHMP kinase C-terminal" evidence="12">
    <location>
        <begin position="203"/>
        <end position="261"/>
    </location>
</feature>
<evidence type="ECO:0000259" key="12">
    <source>
        <dbReference type="Pfam" id="PF08544"/>
    </source>
</evidence>
<comment type="similarity">
    <text evidence="1 10">Belongs to the GHMP kinase family. IspE subfamily.</text>
</comment>
<dbReference type="AlphaFoldDB" id="A0AAN0VHJ0"/>
<dbReference type="Pfam" id="PF08544">
    <property type="entry name" value="GHMP_kinases_C"/>
    <property type="match status" value="1"/>
</dbReference>
<keyword evidence="5 10" id="KW-0547">Nucleotide-binding</keyword>
<evidence type="ECO:0000256" key="10">
    <source>
        <dbReference type="HAMAP-Rule" id="MF_00061"/>
    </source>
</evidence>
<evidence type="ECO:0000256" key="9">
    <source>
        <dbReference type="ARBA" id="ARBA00032554"/>
    </source>
</evidence>
<evidence type="ECO:0000256" key="5">
    <source>
        <dbReference type="ARBA" id="ARBA00022741"/>
    </source>
</evidence>
<accession>A0AAN0VHJ0</accession>
<feature type="active site" evidence="10">
    <location>
        <position position="10"/>
    </location>
</feature>
<dbReference type="InterPro" id="IPR013750">
    <property type="entry name" value="GHMP_kinase_C_dom"/>
</dbReference>
<dbReference type="NCBIfam" id="NF011202">
    <property type="entry name" value="PRK14608.1"/>
    <property type="match status" value="1"/>
</dbReference>
<keyword evidence="7 10" id="KW-0067">ATP-binding</keyword>
<comment type="function">
    <text evidence="10">Catalyzes the phosphorylation of the position 2 hydroxy group of 4-diphosphocytidyl-2C-methyl-D-erythritol.</text>
</comment>
<sequence length="275" mass="28817">MAIRRSAAAKINLCLHVVGQRDDGLHDLQSAVAFLDCGEWVEVRKSGCTQLNILGPKAAELPRPDDNLILKAAALFPRHCQTDIRLHKTMPVASGIGGGSADAAATLHAMAALWDLPLPDVAAQVLLGADVPVCMGRSPVLMQGIGAQISPLGDVPALFACLVNPGRGLSTARVFEQLASKSNPPLEPPPPAATEFCAWLKRQRNDLQAPALAAEPMIADVLEALAAQAPLLARMSGSGATCFALFESLAAAQDCASTIQANQRDWWVASGALLI</sequence>
<dbReference type="Gene3D" id="3.30.70.890">
    <property type="entry name" value="GHMP kinase, C-terminal domain"/>
    <property type="match status" value="1"/>
</dbReference>
<evidence type="ECO:0000256" key="6">
    <source>
        <dbReference type="ARBA" id="ARBA00022777"/>
    </source>
</evidence>
<proteinExistence type="inferred from homology"/>
<evidence type="ECO:0000256" key="1">
    <source>
        <dbReference type="ARBA" id="ARBA00009684"/>
    </source>
</evidence>
<evidence type="ECO:0000256" key="3">
    <source>
        <dbReference type="ARBA" id="ARBA00017473"/>
    </source>
</evidence>
<comment type="pathway">
    <text evidence="10">Isoprenoid biosynthesis; isopentenyl diphosphate biosynthesis via DXP pathway; isopentenyl diphosphate from 1-deoxy-D-xylulose 5-phosphate: step 3/6.</text>
</comment>
<organism evidence="13 14">
    <name type="scientific">Planktomarina temperata RCA23</name>
    <dbReference type="NCBI Taxonomy" id="666509"/>
    <lineage>
        <taxon>Bacteria</taxon>
        <taxon>Pseudomonadati</taxon>
        <taxon>Pseudomonadota</taxon>
        <taxon>Alphaproteobacteria</taxon>
        <taxon>Rhodobacterales</taxon>
        <taxon>Paracoccaceae</taxon>
        <taxon>Planktomarina</taxon>
    </lineage>
</organism>
<reference evidence="13 14" key="1">
    <citation type="journal article" date="2014" name="ISME J.">
        <title>Adaptation of an abundant Roseobacter RCA organism to pelagic systems revealed by genomic and transcriptomic analyses.</title>
        <authorList>
            <person name="Voget S."/>
            <person name="Wemheuer B."/>
            <person name="Brinkhoff T."/>
            <person name="Vollmers J."/>
            <person name="Dietrich S."/>
            <person name="Giebel H.A."/>
            <person name="Beardsley C."/>
            <person name="Sardemann C."/>
            <person name="Bakenhus I."/>
            <person name="Billerbeck S."/>
            <person name="Daniel R."/>
            <person name="Simon M."/>
        </authorList>
    </citation>
    <scope>NUCLEOTIDE SEQUENCE [LARGE SCALE GENOMIC DNA]</scope>
    <source>
        <strain evidence="13 14">RCA23</strain>
    </source>
</reference>
<dbReference type="InterPro" id="IPR004424">
    <property type="entry name" value="IspE"/>
</dbReference>
<dbReference type="SUPFAM" id="SSF54211">
    <property type="entry name" value="Ribosomal protein S5 domain 2-like"/>
    <property type="match status" value="1"/>
</dbReference>
<evidence type="ECO:0000256" key="4">
    <source>
        <dbReference type="ARBA" id="ARBA00022679"/>
    </source>
</evidence>
<dbReference type="Proteomes" id="UP000028680">
    <property type="component" value="Chromosome"/>
</dbReference>